<proteinExistence type="predicted"/>
<reference evidence="3" key="2">
    <citation type="submission" date="2022-09" db="EMBL/GenBank/DDBJ databases">
        <authorList>
            <person name="Duchaud E."/>
        </authorList>
    </citation>
    <scope>NUCLEOTIDE SEQUENCE</scope>
    <source>
        <strain evidence="3">TRV642</strain>
    </source>
</reference>
<dbReference type="InterPro" id="IPR018490">
    <property type="entry name" value="cNMP-bd_dom_sf"/>
</dbReference>
<dbReference type="InterPro" id="IPR018488">
    <property type="entry name" value="cNMP-bd_CS"/>
</dbReference>
<dbReference type="RefSeq" id="WP_173965856.1">
    <property type="nucleotide sequence ID" value="NZ_BOVI01000002.1"/>
</dbReference>
<dbReference type="EMBL" id="OX336425">
    <property type="protein sequence ID" value="CAI2766932.1"/>
    <property type="molecule type" value="Genomic_DNA"/>
</dbReference>
<dbReference type="PROSITE" id="PS50042">
    <property type="entry name" value="CNMP_BINDING_3"/>
    <property type="match status" value="1"/>
</dbReference>
<evidence type="ECO:0000313" key="3">
    <source>
        <dbReference type="EMBL" id="CAI2766932.1"/>
    </source>
</evidence>
<dbReference type="Gene3D" id="2.60.120.10">
    <property type="entry name" value="Jelly Rolls"/>
    <property type="match status" value="1"/>
</dbReference>
<evidence type="ECO:0000313" key="4">
    <source>
        <dbReference type="Proteomes" id="UP000474567"/>
    </source>
</evidence>
<dbReference type="InterPro" id="IPR000595">
    <property type="entry name" value="cNMP-bd_dom"/>
</dbReference>
<dbReference type="SUPFAM" id="SSF51206">
    <property type="entry name" value="cAMP-binding domain-like"/>
    <property type="match status" value="1"/>
</dbReference>
<dbReference type="Pfam" id="PF00027">
    <property type="entry name" value="cNMP_binding"/>
    <property type="match status" value="1"/>
</dbReference>
<dbReference type="KEGG" id="fcs:TRV642_2006"/>
<dbReference type="InterPro" id="IPR014710">
    <property type="entry name" value="RmlC-like_jellyroll"/>
</dbReference>
<dbReference type="CDD" id="cd00038">
    <property type="entry name" value="CAP_ED"/>
    <property type="match status" value="1"/>
</dbReference>
<sequence length="193" mass="22121">MYIEQIIETISATYVTLTDDCKDDLKRGAKVLMFDKETVLVKEGQFADKLYFIISGSARAYYTKNGKDITDWFAFEGDFVSAIDSFFRDGPTIYNIELLEPTTLLQISRETVLALSDKHHCFEKLGGIAVTKTMLKLRERVVSIQFESASQKYKSLLNTRPDIIQRVQLTHIASYIGVTLETLSRIRNPKYRI</sequence>
<protein>
    <submittedName>
        <fullName evidence="3">cAMP-binding proteins - catabolite gene activator and regulatory subunit of cAMP-dependent protein kinases</fullName>
    </submittedName>
</protein>
<dbReference type="Proteomes" id="UP001152749">
    <property type="component" value="Chromosome"/>
</dbReference>
<evidence type="ECO:0000313" key="5">
    <source>
        <dbReference type="Proteomes" id="UP001152749"/>
    </source>
</evidence>
<feature type="domain" description="Cyclic nucleotide-binding" evidence="1">
    <location>
        <begin position="13"/>
        <end position="115"/>
    </location>
</feature>
<accession>A0A9W4THN2</accession>
<evidence type="ECO:0000313" key="2">
    <source>
        <dbReference type="EMBL" id="CAA9197792.1"/>
    </source>
</evidence>
<name>A0A9W4THN2_9FLAO</name>
<dbReference type="AlphaFoldDB" id="A0A9W4THN2"/>
<dbReference type="EMBL" id="CADCST010000077">
    <property type="protein sequence ID" value="CAA9197792.1"/>
    <property type="molecule type" value="Genomic_DNA"/>
</dbReference>
<gene>
    <name evidence="2" type="ORF">FLACOL7796_01863</name>
    <name evidence="3" type="ORF">TRV642_2006</name>
</gene>
<dbReference type="PROSITE" id="PS00888">
    <property type="entry name" value="CNMP_BINDING_1"/>
    <property type="match status" value="1"/>
</dbReference>
<evidence type="ECO:0000259" key="1">
    <source>
        <dbReference type="PROSITE" id="PS50042"/>
    </source>
</evidence>
<reference evidence="2 4" key="1">
    <citation type="submission" date="2020-02" db="EMBL/GenBank/DDBJ databases">
        <authorList>
            <person name="Criscuolo A."/>
        </authorList>
    </citation>
    <scope>NUCLEOTIDE SEQUENCE [LARGE SCALE GENOMIC DNA]</scope>
    <source>
        <strain evidence="2">CECT7796</strain>
    </source>
</reference>
<dbReference type="Proteomes" id="UP000474567">
    <property type="component" value="Unassembled WGS sequence"/>
</dbReference>
<keyword evidence="4" id="KW-1185">Reference proteome</keyword>
<organism evidence="3 5">
    <name type="scientific">Flavobacterium collinsii</name>
    <dbReference type="NCBI Taxonomy" id="1114861"/>
    <lineage>
        <taxon>Bacteria</taxon>
        <taxon>Pseudomonadati</taxon>
        <taxon>Bacteroidota</taxon>
        <taxon>Flavobacteriia</taxon>
        <taxon>Flavobacteriales</taxon>
        <taxon>Flavobacteriaceae</taxon>
        <taxon>Flavobacterium</taxon>
    </lineage>
</organism>